<dbReference type="EMBL" id="JN555591">
    <property type="protein sequence ID" value="AEO27231.1"/>
    <property type="molecule type" value="Genomic_DNA"/>
</dbReference>
<dbReference type="RefSeq" id="YP_004857903.1">
    <property type="nucleotide sequence ID" value="NC_016019.1"/>
</dbReference>
<keyword evidence="1" id="KW-0472">Membrane</keyword>
<feature type="transmembrane region" description="Helical" evidence="1">
    <location>
        <begin position="86"/>
        <end position="106"/>
    </location>
</feature>
<name>G3LUG5_DRAME</name>
<feature type="transmembrane region" description="Helical" evidence="1">
    <location>
        <begin position="197"/>
        <end position="217"/>
    </location>
</feature>
<dbReference type="GeneID" id="11162878"/>
<feature type="transmembrane region" description="Helical" evidence="1">
    <location>
        <begin position="159"/>
        <end position="185"/>
    </location>
</feature>
<evidence type="ECO:0000313" key="2">
    <source>
        <dbReference type="EMBL" id="AEO27231.1"/>
    </source>
</evidence>
<dbReference type="AlphaFoldDB" id="G3LUG5"/>
<feature type="transmembrane region" description="Helical" evidence="1">
    <location>
        <begin position="118"/>
        <end position="139"/>
    </location>
</feature>
<organism evidence="2">
    <name type="scientific">Dracunculus medinensis</name>
    <name type="common">Guinea worm</name>
    <dbReference type="NCBI Taxonomy" id="318479"/>
    <lineage>
        <taxon>Eukaryota</taxon>
        <taxon>Metazoa</taxon>
        <taxon>Ecdysozoa</taxon>
        <taxon>Nematoda</taxon>
        <taxon>Chromadorea</taxon>
        <taxon>Rhabditida</taxon>
        <taxon>Spirurina</taxon>
        <taxon>Dracunculoidea</taxon>
        <taxon>Dracunculidae</taxon>
        <taxon>Dracunculus</taxon>
    </lineage>
</organism>
<feature type="transmembrane region" description="Helical" evidence="1">
    <location>
        <begin position="50"/>
        <end position="74"/>
    </location>
</feature>
<keyword evidence="1" id="KW-1133">Transmembrane helix</keyword>
<protein>
    <submittedName>
        <fullName evidence="2">NADH dehydrogenase subunit 2</fullName>
    </submittedName>
</protein>
<geneLocation type="mitochondrion" evidence="2"/>
<feature type="transmembrane region" description="Helical" evidence="1">
    <location>
        <begin position="223"/>
        <end position="249"/>
    </location>
</feature>
<feature type="transmembrane region" description="Helical" evidence="1">
    <location>
        <begin position="6"/>
        <end position="38"/>
    </location>
</feature>
<feature type="transmembrane region" description="Helical" evidence="1">
    <location>
        <begin position="256"/>
        <end position="274"/>
    </location>
</feature>
<keyword evidence="1" id="KW-0812">Transmembrane</keyword>
<evidence type="ECO:0000256" key="1">
    <source>
        <dbReference type="SAM" id="Phobius"/>
    </source>
</evidence>
<accession>G3LUG5</accession>
<dbReference type="CTD" id="4536"/>
<reference evidence="2" key="1">
    <citation type="submission" date="2011-08" db="EMBL/GenBank/DDBJ databases">
        <title>Complete sequence of Guinea worm mitochondrion.</title>
        <authorList>
            <person name="Perelygin A.A."/>
            <person name="Frace M.A."/>
            <person name="Zharkikh A.A."/>
            <person name="Eberhard M.L."/>
            <person name="Pieniazek N.J."/>
        </authorList>
    </citation>
    <scope>NUCLEOTIDE SEQUENCE</scope>
</reference>
<proteinExistence type="predicted"/>
<keyword evidence="2" id="KW-0496">Mitochondrion</keyword>
<gene>
    <name evidence="2" type="primary">ND2</name>
</gene>
<sequence length="275" mass="33468">MYFFGVFFFFFLSFINFLTFSVIIWWSIFALMVIYFVFLCKFDGSYVGLVNYFVIQEGLSLCFLFFYGLVQYIFLMLKCGISPLHFWLFSVCLDLKGVLFVWFLIFQKMPFVPVLLYLGSYVFLLFFLLFGIFFCHFQYYFLSSLNSILLVSSPESFNWVVLFVICSYYGFFLLIFFYLFFFWFLVSDFLVGYGWELVFVFMNFPLGLVFMVKYFVLSFFSGFFLVFFFILFFTVVYSYLCFFFWMVFLSCVDFDFCWFGFFVWFVYVFFCFLLV</sequence>